<evidence type="ECO:0000313" key="1">
    <source>
        <dbReference type="EMBL" id="CCF18702.1"/>
    </source>
</evidence>
<reference evidence="1 2" key="1">
    <citation type="journal article" date="2013" name="Genome Biol. Evol.">
        <title>Life in an arsenic-containing gold mine: genome and physiology of the autotrophic arsenite-oxidizing bacterium rhizobium sp. NT-26.</title>
        <authorList>
            <person name="Andres J."/>
            <person name="Arsene-Ploetze F."/>
            <person name="Barbe V."/>
            <person name="Brochier-Armanet C."/>
            <person name="Cleiss-Arnold J."/>
            <person name="Coppee J.Y."/>
            <person name="Dillies M.A."/>
            <person name="Geist"/>
            <person name="L"/>
            <person name="Joublin A."/>
            <person name="Koechler S."/>
            <person name="Lassalle F."/>
            <person name="Marchal M."/>
            <person name="Medigue C."/>
            <person name="Muller D."/>
            <person name="Nesme X."/>
            <person name="Plewniak F."/>
            <person name="Proux C."/>
            <person name="Ramirez-Bahena M.H."/>
            <person name="Schenowitz C."/>
            <person name="Sismeiro O."/>
            <person name="Vallenet D."/>
            <person name="Santini J.M."/>
            <person name="Bertin P.N."/>
        </authorList>
    </citation>
    <scope>NUCLEOTIDE SEQUENCE [LARGE SCALE GENOMIC DNA]</scope>
    <source>
        <strain evidence="1 2">NT-26</strain>
    </source>
</reference>
<name>L0NEG9_9HYPH</name>
<organism evidence="1 2">
    <name type="scientific">Pseudorhizobium banfieldiae</name>
    <dbReference type="NCBI Taxonomy" id="1125847"/>
    <lineage>
        <taxon>Bacteria</taxon>
        <taxon>Pseudomonadati</taxon>
        <taxon>Pseudomonadota</taxon>
        <taxon>Alphaproteobacteria</taxon>
        <taxon>Hyphomicrobiales</taxon>
        <taxon>Rhizobiaceae</taxon>
        <taxon>Rhizobium/Agrobacterium group</taxon>
        <taxon>Pseudorhizobium</taxon>
    </lineage>
</organism>
<accession>L0NEG9</accession>
<dbReference type="EMBL" id="FO082820">
    <property type="protein sequence ID" value="CCF18702.1"/>
    <property type="molecule type" value="Genomic_DNA"/>
</dbReference>
<proteinExistence type="predicted"/>
<dbReference type="STRING" id="1125847.NT26_0978"/>
<dbReference type="AlphaFoldDB" id="L0NEG9"/>
<gene>
    <name evidence="1" type="ORF">NT26_0978</name>
</gene>
<evidence type="ECO:0000313" key="2">
    <source>
        <dbReference type="Proteomes" id="UP000010792"/>
    </source>
</evidence>
<keyword evidence="2" id="KW-1185">Reference proteome</keyword>
<dbReference type="KEGG" id="rht:NT26_0978"/>
<dbReference type="Proteomes" id="UP000010792">
    <property type="component" value="Chromosome"/>
</dbReference>
<protein>
    <submittedName>
        <fullName evidence="1">Uncharacterized protein</fullName>
    </submittedName>
</protein>
<sequence>MTMRDSWSLEWLEQGREALIAQLRRLADDLETVGRTDWQPPDAVDINDWFVGRRAVSCLVGRPLGHPFIDNGHPMVSSELFFMDVKRGYARSFSRWYRLGTEMVDADDQTRGRPQ</sequence>